<dbReference type="PROSITE" id="PS50893">
    <property type="entry name" value="ABC_TRANSPORTER_2"/>
    <property type="match status" value="1"/>
</dbReference>
<dbReference type="Proteomes" id="UP001166585">
    <property type="component" value="Unassembled WGS sequence"/>
</dbReference>
<dbReference type="InterPro" id="IPR052156">
    <property type="entry name" value="BCAA_Transport_ATP-bd_LivF"/>
</dbReference>
<evidence type="ECO:0000256" key="2">
    <source>
        <dbReference type="ARBA" id="ARBA00022448"/>
    </source>
</evidence>
<keyword evidence="2" id="KW-0813">Transport</keyword>
<dbReference type="PANTHER" id="PTHR43820">
    <property type="entry name" value="HIGH-AFFINITY BRANCHED-CHAIN AMINO ACID TRANSPORT ATP-BINDING PROTEIN LIVF"/>
    <property type="match status" value="1"/>
</dbReference>
<evidence type="ECO:0000313" key="8">
    <source>
        <dbReference type="Proteomes" id="UP001166585"/>
    </source>
</evidence>
<accession>A0ABS5R682</accession>
<comment type="similarity">
    <text evidence="1">Belongs to the ABC transporter superfamily.</text>
</comment>
<evidence type="ECO:0000256" key="4">
    <source>
        <dbReference type="ARBA" id="ARBA00022840"/>
    </source>
</evidence>
<proteinExistence type="inferred from homology"/>
<keyword evidence="4 7" id="KW-0067">ATP-binding</keyword>
<evidence type="ECO:0000256" key="5">
    <source>
        <dbReference type="ARBA" id="ARBA00022970"/>
    </source>
</evidence>
<dbReference type="EMBL" id="JAHCQH010000015">
    <property type="protein sequence ID" value="MBS9477174.1"/>
    <property type="molecule type" value="Genomic_DNA"/>
</dbReference>
<protein>
    <submittedName>
        <fullName evidence="7">ABC transporter ATP-binding protein</fullName>
    </submittedName>
</protein>
<dbReference type="SMART" id="SM00382">
    <property type="entry name" value="AAA"/>
    <property type="match status" value="1"/>
</dbReference>
<comment type="caution">
    <text evidence="7">The sequence shown here is derived from an EMBL/GenBank/DDBJ whole genome shotgun (WGS) entry which is preliminary data.</text>
</comment>
<dbReference type="InterPro" id="IPR003439">
    <property type="entry name" value="ABC_transporter-like_ATP-bd"/>
</dbReference>
<dbReference type="RefSeq" id="WP_213754968.1">
    <property type="nucleotide sequence ID" value="NZ_JAHCQH010000015.1"/>
</dbReference>
<dbReference type="SUPFAM" id="SSF52540">
    <property type="entry name" value="P-loop containing nucleoside triphosphate hydrolases"/>
    <property type="match status" value="1"/>
</dbReference>
<sequence>MSRPMLEIEGLDAWYGAARILFDLSLTVARGEAVALIGPNGAGKTTTMKAIMGLVRRHARRLSIDGQDVATLATFRIARLGVGYVPEDRRIFTDLTVAENLALARRPARAGAPAWDEAALFALFPNLAGMLDRPGGQMSGGEQQMLALARALVGNPALLLLDEPSEGVAPIIVEQMIETIRSMKARGLSILISEQNIDLCNAICDRTYEIEHGALRPGGLVEKNSSRPQNE</sequence>
<evidence type="ECO:0000259" key="6">
    <source>
        <dbReference type="PROSITE" id="PS50893"/>
    </source>
</evidence>
<evidence type="ECO:0000313" key="7">
    <source>
        <dbReference type="EMBL" id="MBS9477174.1"/>
    </source>
</evidence>
<evidence type="ECO:0000256" key="3">
    <source>
        <dbReference type="ARBA" id="ARBA00022741"/>
    </source>
</evidence>
<gene>
    <name evidence="7" type="ORF">KIP89_08650</name>
</gene>
<name>A0ABS5R682_9HYPH</name>
<keyword evidence="8" id="KW-1185">Reference proteome</keyword>
<organism evidence="7 8">
    <name type="scientific">Ancylobacter radicis</name>
    <dbReference type="NCBI Taxonomy" id="2836179"/>
    <lineage>
        <taxon>Bacteria</taxon>
        <taxon>Pseudomonadati</taxon>
        <taxon>Pseudomonadota</taxon>
        <taxon>Alphaproteobacteria</taxon>
        <taxon>Hyphomicrobiales</taxon>
        <taxon>Xanthobacteraceae</taxon>
        <taxon>Ancylobacter</taxon>
    </lineage>
</organism>
<keyword evidence="5" id="KW-0029">Amino-acid transport</keyword>
<keyword evidence="3" id="KW-0547">Nucleotide-binding</keyword>
<evidence type="ECO:0000256" key="1">
    <source>
        <dbReference type="ARBA" id="ARBA00005417"/>
    </source>
</evidence>
<dbReference type="InterPro" id="IPR003593">
    <property type="entry name" value="AAA+_ATPase"/>
</dbReference>
<dbReference type="PROSITE" id="PS00211">
    <property type="entry name" value="ABC_TRANSPORTER_1"/>
    <property type="match status" value="1"/>
</dbReference>
<dbReference type="Gene3D" id="3.40.50.300">
    <property type="entry name" value="P-loop containing nucleotide triphosphate hydrolases"/>
    <property type="match status" value="1"/>
</dbReference>
<dbReference type="GO" id="GO:0005524">
    <property type="term" value="F:ATP binding"/>
    <property type="evidence" value="ECO:0007669"/>
    <property type="project" value="UniProtKB-KW"/>
</dbReference>
<dbReference type="Pfam" id="PF00005">
    <property type="entry name" value="ABC_tran"/>
    <property type="match status" value="1"/>
</dbReference>
<dbReference type="InterPro" id="IPR027417">
    <property type="entry name" value="P-loop_NTPase"/>
</dbReference>
<feature type="domain" description="ABC transporter" evidence="6">
    <location>
        <begin position="6"/>
        <end position="231"/>
    </location>
</feature>
<reference evidence="7" key="1">
    <citation type="submission" date="2021-05" db="EMBL/GenBank/DDBJ databases">
        <authorList>
            <person name="Sun Q."/>
            <person name="Inoue M."/>
        </authorList>
    </citation>
    <scope>NUCLEOTIDE SEQUENCE</scope>
    <source>
        <strain evidence="7">VKM B-3255</strain>
    </source>
</reference>
<dbReference type="InterPro" id="IPR017871">
    <property type="entry name" value="ABC_transporter-like_CS"/>
</dbReference>
<dbReference type="PANTHER" id="PTHR43820:SF2">
    <property type="entry name" value="ABC TRANSPORTER ATP-BINDING PROTEIN"/>
    <property type="match status" value="1"/>
</dbReference>
<dbReference type="CDD" id="cd03224">
    <property type="entry name" value="ABC_TM1139_LivF_branched"/>
    <property type="match status" value="1"/>
</dbReference>